<dbReference type="AlphaFoldDB" id="A0A5C8P815"/>
<keyword evidence="3" id="KW-1185">Reference proteome</keyword>
<reference evidence="2 3" key="1">
    <citation type="submission" date="2019-06" db="EMBL/GenBank/DDBJ databases">
        <title>New taxonomy in bacterial strain CC-CFT640, isolated from vineyard.</title>
        <authorList>
            <person name="Lin S.-Y."/>
            <person name="Tsai C.-F."/>
            <person name="Young C.-C."/>
        </authorList>
    </citation>
    <scope>NUCLEOTIDE SEQUENCE [LARGE SCALE GENOMIC DNA]</scope>
    <source>
        <strain evidence="2 3">CC-CFT640</strain>
    </source>
</reference>
<gene>
    <name evidence="2" type="ORF">FHP25_38010</name>
</gene>
<comment type="caution">
    <text evidence="2">The sequence shown here is derived from an EMBL/GenBank/DDBJ whole genome shotgun (WGS) entry which is preliminary data.</text>
</comment>
<dbReference type="Proteomes" id="UP000321638">
    <property type="component" value="Unassembled WGS sequence"/>
</dbReference>
<proteinExistence type="predicted"/>
<evidence type="ECO:0000256" key="1">
    <source>
        <dbReference type="SAM" id="SignalP"/>
    </source>
</evidence>
<dbReference type="Gene3D" id="2.30.60.10">
    <property type="entry name" value="Cyanovirin-N"/>
    <property type="match status" value="3"/>
</dbReference>
<sequence>MSRLSGKQWVMVAALAGAALGAGEAVARDFYDLPPGPYRQECRNERVEGGYLLRATCPKRDGALRESSLDLRTCPRGAIVYNDGAYLKCNSSGGGSNTGYGKDRYGYSLPPGPYRYDCRNERVEGGYLLRATCPKRDGALRESSLDLRTCPRGTPVYNDGAYLKCGTPPGNSDGWRDREARGRYDLPGGPYRRECRNERVVNGYLLMATCPKNDGQMRDASIDLRTCPRGSLIYNEGAYLRCR</sequence>
<dbReference type="EMBL" id="VDUZ01000075">
    <property type="protein sequence ID" value="TXL69662.1"/>
    <property type="molecule type" value="Genomic_DNA"/>
</dbReference>
<evidence type="ECO:0000313" key="3">
    <source>
        <dbReference type="Proteomes" id="UP000321638"/>
    </source>
</evidence>
<keyword evidence="1" id="KW-0732">Signal</keyword>
<dbReference type="OrthoDB" id="7171070at2"/>
<accession>A0A5C8P815</accession>
<dbReference type="RefSeq" id="WP_147852237.1">
    <property type="nucleotide sequence ID" value="NZ_VDUZ01000075.1"/>
</dbReference>
<protein>
    <submittedName>
        <fullName evidence="2">Uncharacterized protein</fullName>
    </submittedName>
</protein>
<dbReference type="InterPro" id="IPR036673">
    <property type="entry name" value="Cyanovirin-N_sf"/>
</dbReference>
<feature type="chain" id="PRO_5023109756" evidence="1">
    <location>
        <begin position="28"/>
        <end position="243"/>
    </location>
</feature>
<dbReference type="SUPFAM" id="SSF51322">
    <property type="entry name" value="Cyanovirin-N"/>
    <property type="match status" value="2"/>
</dbReference>
<evidence type="ECO:0000313" key="2">
    <source>
        <dbReference type="EMBL" id="TXL69662.1"/>
    </source>
</evidence>
<organism evidence="2 3">
    <name type="scientific">Vineibacter terrae</name>
    <dbReference type="NCBI Taxonomy" id="2586908"/>
    <lineage>
        <taxon>Bacteria</taxon>
        <taxon>Pseudomonadati</taxon>
        <taxon>Pseudomonadota</taxon>
        <taxon>Alphaproteobacteria</taxon>
        <taxon>Hyphomicrobiales</taxon>
        <taxon>Vineibacter</taxon>
    </lineage>
</organism>
<name>A0A5C8P815_9HYPH</name>
<feature type="signal peptide" evidence="1">
    <location>
        <begin position="1"/>
        <end position="27"/>
    </location>
</feature>